<keyword evidence="2" id="KW-1185">Reference proteome</keyword>
<dbReference type="KEGG" id="qsa:O6P43_026684"/>
<sequence length="103" mass="11993">MQKLCFFPLTKMAAHQLPLPPNICILNKSHPVEIRNYSPVKSHRRSCNIHFPVRRQLHCMTATNISDQATVPRSEEKPSNIWMYDYIQSLSSEYQVCGFDILM</sequence>
<dbReference type="AlphaFoldDB" id="A0AAD7L2N2"/>
<evidence type="ECO:0000313" key="1">
    <source>
        <dbReference type="EMBL" id="KAJ7950495.1"/>
    </source>
</evidence>
<gene>
    <name evidence="1" type="ORF">O6P43_026684</name>
</gene>
<reference evidence="1" key="1">
    <citation type="journal article" date="2023" name="Science">
        <title>Elucidation of the pathway for biosynthesis of saponin adjuvants from the soapbark tree.</title>
        <authorList>
            <person name="Reed J."/>
            <person name="Orme A."/>
            <person name="El-Demerdash A."/>
            <person name="Owen C."/>
            <person name="Martin L.B.B."/>
            <person name="Misra R.C."/>
            <person name="Kikuchi S."/>
            <person name="Rejzek M."/>
            <person name="Martin A.C."/>
            <person name="Harkess A."/>
            <person name="Leebens-Mack J."/>
            <person name="Louveau T."/>
            <person name="Stephenson M.J."/>
            <person name="Osbourn A."/>
        </authorList>
    </citation>
    <scope>NUCLEOTIDE SEQUENCE</scope>
    <source>
        <strain evidence="1">S10</strain>
    </source>
</reference>
<organism evidence="1 2">
    <name type="scientific">Quillaja saponaria</name>
    <name type="common">Soap bark tree</name>
    <dbReference type="NCBI Taxonomy" id="32244"/>
    <lineage>
        <taxon>Eukaryota</taxon>
        <taxon>Viridiplantae</taxon>
        <taxon>Streptophyta</taxon>
        <taxon>Embryophyta</taxon>
        <taxon>Tracheophyta</taxon>
        <taxon>Spermatophyta</taxon>
        <taxon>Magnoliopsida</taxon>
        <taxon>eudicotyledons</taxon>
        <taxon>Gunneridae</taxon>
        <taxon>Pentapetalae</taxon>
        <taxon>rosids</taxon>
        <taxon>fabids</taxon>
        <taxon>Fabales</taxon>
        <taxon>Quillajaceae</taxon>
        <taxon>Quillaja</taxon>
    </lineage>
</organism>
<protein>
    <submittedName>
        <fullName evidence="1">Alpha-terpineol synthase, chloroplastic</fullName>
    </submittedName>
</protein>
<accession>A0AAD7L2N2</accession>
<evidence type="ECO:0000313" key="2">
    <source>
        <dbReference type="Proteomes" id="UP001163823"/>
    </source>
</evidence>
<proteinExistence type="predicted"/>
<dbReference type="Proteomes" id="UP001163823">
    <property type="component" value="Chromosome 11"/>
</dbReference>
<dbReference type="EMBL" id="JARAOO010000011">
    <property type="protein sequence ID" value="KAJ7950495.1"/>
    <property type="molecule type" value="Genomic_DNA"/>
</dbReference>
<name>A0AAD7L2N2_QUISA</name>
<comment type="caution">
    <text evidence="1">The sequence shown here is derived from an EMBL/GenBank/DDBJ whole genome shotgun (WGS) entry which is preliminary data.</text>
</comment>